<dbReference type="RefSeq" id="WP_263993799.1">
    <property type="nucleotide sequence ID" value="NZ_JACKVK010000001.1"/>
</dbReference>
<dbReference type="CDD" id="cd07729">
    <property type="entry name" value="AHL_lactonase_MBL-fold"/>
    <property type="match status" value="1"/>
</dbReference>
<evidence type="ECO:0000313" key="8">
    <source>
        <dbReference type="Proteomes" id="UP001141629"/>
    </source>
</evidence>
<dbReference type="InterPro" id="IPR036866">
    <property type="entry name" value="RibonucZ/Hydroxyglut_hydro"/>
</dbReference>
<evidence type="ECO:0000259" key="6">
    <source>
        <dbReference type="SMART" id="SM00849"/>
    </source>
</evidence>
<comment type="caution">
    <text evidence="7">The sequence shown here is derived from an EMBL/GenBank/DDBJ whole genome shotgun (WGS) entry which is preliminary data.</text>
</comment>
<reference evidence="7" key="2">
    <citation type="journal article" date="2022" name="BMC Genomics">
        <title>Comparative genome analysis of mycobacteria focusing on tRNA and non-coding RNA.</title>
        <authorList>
            <person name="Behra P.R.K."/>
            <person name="Pettersson B.M.F."/>
            <person name="Ramesh M."/>
            <person name="Das S."/>
            <person name="Dasgupta S."/>
            <person name="Kirsebom L.A."/>
        </authorList>
    </citation>
    <scope>NUCLEOTIDE SEQUENCE</scope>
    <source>
        <strain evidence="7">DSM 44838</strain>
    </source>
</reference>
<dbReference type="Pfam" id="PF00753">
    <property type="entry name" value="Lactamase_B"/>
    <property type="match status" value="1"/>
</dbReference>
<comment type="cofactor">
    <cofactor evidence="1">
        <name>Zn(2+)</name>
        <dbReference type="ChEBI" id="CHEBI:29105"/>
    </cofactor>
</comment>
<keyword evidence="3" id="KW-0479">Metal-binding</keyword>
<dbReference type="AlphaFoldDB" id="A0A9X2YWM1"/>
<name>A0A9X2YWM1_9MYCO</name>
<dbReference type="EMBL" id="JACKVK010000001">
    <property type="protein sequence ID" value="MCV7419066.1"/>
    <property type="molecule type" value="Genomic_DNA"/>
</dbReference>
<dbReference type="InterPro" id="IPR051013">
    <property type="entry name" value="MBL_superfamily_lactonases"/>
</dbReference>
<dbReference type="Gene3D" id="3.60.15.10">
    <property type="entry name" value="Ribonuclease Z/Hydroxyacylglutathione hydrolase-like"/>
    <property type="match status" value="1"/>
</dbReference>
<dbReference type="Proteomes" id="UP001141629">
    <property type="component" value="Unassembled WGS sequence"/>
</dbReference>
<evidence type="ECO:0000256" key="4">
    <source>
        <dbReference type="ARBA" id="ARBA00022801"/>
    </source>
</evidence>
<feature type="domain" description="Metallo-beta-lactamase" evidence="6">
    <location>
        <begin position="32"/>
        <end position="230"/>
    </location>
</feature>
<accession>A0A9X2YWM1</accession>
<evidence type="ECO:0000256" key="3">
    <source>
        <dbReference type="ARBA" id="ARBA00022723"/>
    </source>
</evidence>
<dbReference type="PANTHER" id="PTHR42978">
    <property type="entry name" value="QUORUM-QUENCHING LACTONASE YTNP-RELATED-RELATED"/>
    <property type="match status" value="1"/>
</dbReference>
<keyword evidence="8" id="KW-1185">Reference proteome</keyword>
<keyword evidence="4" id="KW-0378">Hydrolase</keyword>
<organism evidence="7 8">
    <name type="scientific">Mycobacterium yunnanensis</name>
    <dbReference type="NCBI Taxonomy" id="368477"/>
    <lineage>
        <taxon>Bacteria</taxon>
        <taxon>Bacillati</taxon>
        <taxon>Actinomycetota</taxon>
        <taxon>Actinomycetes</taxon>
        <taxon>Mycobacteriales</taxon>
        <taxon>Mycobacteriaceae</taxon>
        <taxon>Mycobacterium</taxon>
    </lineage>
</organism>
<gene>
    <name evidence="7" type="ORF">H7K45_00770</name>
</gene>
<comment type="similarity">
    <text evidence="2">Belongs to the metallo-beta-lactamase superfamily.</text>
</comment>
<sequence length="245" mass="26812">MTVDALVPLTCGWLTLPTAFFIVGEPDELTVPVPAYLIDHPNGRVLFDAGLGPRFRRPTGTPVEGWVDLESDACVDERLRALGVDPTSIRYLVNSHLHSDHAGGNTFVPDATVVVQRAEWDFAHVSDDFAYHTPEFDTGQDVMLVEGHFDLFGDGSVRLIPTPGHTPGHQSALVRTPTGDVVLTGDACNLKQSMDEMRLPDHAHDDALYRQSLQTLRSLRDQGASVFYGHDPVFWATLNPSSEAG</sequence>
<dbReference type="PANTHER" id="PTHR42978:SF2">
    <property type="entry name" value="102 KBASES UNSTABLE REGION: FROM 1 TO 119443"/>
    <property type="match status" value="1"/>
</dbReference>
<keyword evidence="5" id="KW-0862">Zinc</keyword>
<dbReference type="SUPFAM" id="SSF56281">
    <property type="entry name" value="Metallo-hydrolase/oxidoreductase"/>
    <property type="match status" value="1"/>
</dbReference>
<dbReference type="GO" id="GO:0046872">
    <property type="term" value="F:metal ion binding"/>
    <property type="evidence" value="ECO:0007669"/>
    <property type="project" value="UniProtKB-KW"/>
</dbReference>
<dbReference type="SMART" id="SM00849">
    <property type="entry name" value="Lactamase_B"/>
    <property type="match status" value="1"/>
</dbReference>
<evidence type="ECO:0000256" key="1">
    <source>
        <dbReference type="ARBA" id="ARBA00001947"/>
    </source>
</evidence>
<evidence type="ECO:0000256" key="5">
    <source>
        <dbReference type="ARBA" id="ARBA00022833"/>
    </source>
</evidence>
<dbReference type="GO" id="GO:0016787">
    <property type="term" value="F:hydrolase activity"/>
    <property type="evidence" value="ECO:0007669"/>
    <property type="project" value="UniProtKB-KW"/>
</dbReference>
<protein>
    <submittedName>
        <fullName evidence="7">N-acyl homoserine lactonase family protein</fullName>
    </submittedName>
</protein>
<dbReference type="InterPro" id="IPR001279">
    <property type="entry name" value="Metallo-B-lactamas"/>
</dbReference>
<evidence type="ECO:0000256" key="2">
    <source>
        <dbReference type="ARBA" id="ARBA00007749"/>
    </source>
</evidence>
<proteinExistence type="inferred from homology"/>
<reference evidence="7" key="1">
    <citation type="submission" date="2020-07" db="EMBL/GenBank/DDBJ databases">
        <authorList>
            <person name="Pettersson B.M.F."/>
            <person name="Behra P.R.K."/>
            <person name="Ramesh M."/>
            <person name="Das S."/>
            <person name="Dasgupta S."/>
            <person name="Kirsebom L.A."/>
        </authorList>
    </citation>
    <scope>NUCLEOTIDE SEQUENCE</scope>
    <source>
        <strain evidence="7">DSM 44838</strain>
    </source>
</reference>
<evidence type="ECO:0000313" key="7">
    <source>
        <dbReference type="EMBL" id="MCV7419066.1"/>
    </source>
</evidence>